<gene>
    <name evidence="1" type="ORF">ACFP4F_09745</name>
</gene>
<organism evidence="1 2">
    <name type="scientific">Streptomyces ochraceiscleroticus</name>
    <dbReference type="NCBI Taxonomy" id="47761"/>
    <lineage>
        <taxon>Bacteria</taxon>
        <taxon>Bacillati</taxon>
        <taxon>Actinomycetota</taxon>
        <taxon>Actinomycetes</taxon>
        <taxon>Kitasatosporales</taxon>
        <taxon>Streptomycetaceae</taxon>
        <taxon>Streptomyces</taxon>
    </lineage>
</organism>
<evidence type="ECO:0000313" key="2">
    <source>
        <dbReference type="Proteomes" id="UP001596139"/>
    </source>
</evidence>
<proteinExistence type="predicted"/>
<evidence type="ECO:0000313" key="1">
    <source>
        <dbReference type="EMBL" id="MFC6062833.1"/>
    </source>
</evidence>
<dbReference type="RefSeq" id="WP_031056314.1">
    <property type="nucleotide sequence ID" value="NZ_JBHSPX010000003.1"/>
</dbReference>
<accession>A0ABW1MGF8</accession>
<name>A0ABW1MGF8_9ACTN</name>
<keyword evidence="2" id="KW-1185">Reference proteome</keyword>
<reference evidence="2" key="1">
    <citation type="journal article" date="2019" name="Int. J. Syst. Evol. Microbiol.">
        <title>The Global Catalogue of Microorganisms (GCM) 10K type strain sequencing project: providing services to taxonomists for standard genome sequencing and annotation.</title>
        <authorList>
            <consortium name="The Broad Institute Genomics Platform"/>
            <consortium name="The Broad Institute Genome Sequencing Center for Infectious Disease"/>
            <person name="Wu L."/>
            <person name="Ma J."/>
        </authorList>
    </citation>
    <scope>NUCLEOTIDE SEQUENCE [LARGE SCALE GENOMIC DNA]</scope>
    <source>
        <strain evidence="2">CGMCC 1.15180</strain>
    </source>
</reference>
<protein>
    <submittedName>
        <fullName evidence="1">Uncharacterized protein</fullName>
    </submittedName>
</protein>
<dbReference type="Proteomes" id="UP001596139">
    <property type="component" value="Unassembled WGS sequence"/>
</dbReference>
<dbReference type="EMBL" id="JBHSPX010000003">
    <property type="protein sequence ID" value="MFC6062833.1"/>
    <property type="molecule type" value="Genomic_DNA"/>
</dbReference>
<comment type="caution">
    <text evidence="1">The sequence shown here is derived from an EMBL/GenBank/DDBJ whole genome shotgun (WGS) entry which is preliminary data.</text>
</comment>
<sequence>MARHAKERTAFDPTTQELNVQRLLNSPRRTLVERARSAWWAAEDWWCRHVTERELHRHLDGLRDAFRSQLPPEWETPEHDADMLRRLTERIAAHRDPNSP</sequence>